<dbReference type="PANTHER" id="PTHR33529">
    <property type="entry name" value="SLR0882 PROTEIN-RELATED"/>
    <property type="match status" value="1"/>
</dbReference>
<comment type="subcellular location">
    <subcellularLocation>
        <location evidence="1">Cell membrane</location>
        <topology evidence="1">Multi-pass membrane protein</topology>
    </subcellularLocation>
</comment>
<dbReference type="InterPro" id="IPR005495">
    <property type="entry name" value="LptG/LptF_permease"/>
</dbReference>
<proteinExistence type="predicted"/>
<keyword evidence="4 6" id="KW-1133">Transmembrane helix</keyword>
<dbReference type="RefSeq" id="WP_072904946.1">
    <property type="nucleotide sequence ID" value="NZ_FQZT01000001.1"/>
</dbReference>
<keyword evidence="5 6" id="KW-0472">Membrane</keyword>
<sequence length="391" mass="43521">MSILRIHRYIIKEISTPALLSLFIFTFVILMGRIPRLTELVINKGVPLFDIVQLFAYMLPNFFSITVPLSFLLGILLAFGRLSADSEFIALKASGVSLYMLLKPVIVMAVCFSLLTGWLTISAKPAGKRAFSAKLFQIASSQASVGIRPGIFNDDFDGLVLYTREMNDRDGIMRGVFISDEREGETPTTIVARQGRFIPDPNNYTLTLRLNNGTIHRSPNGEKKLTYQTIGFTSYDINLATNNETGEQPRVRRSSMSWSQLNEAYKENENAKSRLKLSVEKHERLSVAFAPLVLALVGVPLGLQSTRSGKGAGFAMALAISLVYYLLLSINTTLASRGFIPPVIALWFPNVFFLIGGSYFLHCTAVERQMVFLSWPSRILAKFKRKPGGRS</sequence>
<evidence type="ECO:0000256" key="5">
    <source>
        <dbReference type="ARBA" id="ARBA00023136"/>
    </source>
</evidence>
<dbReference type="GO" id="GO:0043190">
    <property type="term" value="C:ATP-binding cassette (ABC) transporter complex"/>
    <property type="evidence" value="ECO:0007669"/>
    <property type="project" value="InterPro"/>
</dbReference>
<accession>A0A1M6BR56</accession>
<feature type="transmembrane region" description="Helical" evidence="6">
    <location>
        <begin position="285"/>
        <end position="303"/>
    </location>
</feature>
<evidence type="ECO:0000313" key="8">
    <source>
        <dbReference type="Proteomes" id="UP000184171"/>
    </source>
</evidence>
<evidence type="ECO:0000256" key="6">
    <source>
        <dbReference type="SAM" id="Phobius"/>
    </source>
</evidence>
<dbReference type="PANTHER" id="PTHR33529:SF6">
    <property type="entry name" value="YJGP_YJGQ FAMILY PERMEASE"/>
    <property type="match status" value="1"/>
</dbReference>
<feature type="transmembrane region" description="Helical" evidence="6">
    <location>
        <begin position="339"/>
        <end position="361"/>
    </location>
</feature>
<dbReference type="InterPro" id="IPR030922">
    <property type="entry name" value="LptF"/>
</dbReference>
<keyword evidence="8" id="KW-1185">Reference proteome</keyword>
<dbReference type="GO" id="GO:0015920">
    <property type="term" value="P:lipopolysaccharide transport"/>
    <property type="evidence" value="ECO:0007669"/>
    <property type="project" value="TreeGrafter"/>
</dbReference>
<feature type="transmembrane region" description="Helical" evidence="6">
    <location>
        <begin position="309"/>
        <end position="327"/>
    </location>
</feature>
<evidence type="ECO:0000256" key="1">
    <source>
        <dbReference type="ARBA" id="ARBA00004651"/>
    </source>
</evidence>
<dbReference type="Pfam" id="PF03739">
    <property type="entry name" value="LptF_LptG"/>
    <property type="match status" value="1"/>
</dbReference>
<feature type="transmembrane region" description="Helical" evidence="6">
    <location>
        <begin position="14"/>
        <end position="34"/>
    </location>
</feature>
<evidence type="ECO:0000256" key="3">
    <source>
        <dbReference type="ARBA" id="ARBA00022692"/>
    </source>
</evidence>
<dbReference type="GO" id="GO:0055085">
    <property type="term" value="P:transmembrane transport"/>
    <property type="evidence" value="ECO:0007669"/>
    <property type="project" value="InterPro"/>
</dbReference>
<evidence type="ECO:0000256" key="2">
    <source>
        <dbReference type="ARBA" id="ARBA00022475"/>
    </source>
</evidence>
<dbReference type="Proteomes" id="UP000184171">
    <property type="component" value="Unassembled WGS sequence"/>
</dbReference>
<feature type="transmembrane region" description="Helical" evidence="6">
    <location>
        <begin position="99"/>
        <end position="121"/>
    </location>
</feature>
<gene>
    <name evidence="7" type="ORF">SAMN02745165_00271</name>
</gene>
<keyword evidence="3 6" id="KW-0812">Transmembrane</keyword>
<dbReference type="STRING" id="1122189.SAMN02745165_00271"/>
<dbReference type="EMBL" id="FQZT01000001">
    <property type="protein sequence ID" value="SHI51186.1"/>
    <property type="molecule type" value="Genomic_DNA"/>
</dbReference>
<evidence type="ECO:0000313" key="7">
    <source>
        <dbReference type="EMBL" id="SHI51186.1"/>
    </source>
</evidence>
<evidence type="ECO:0000256" key="4">
    <source>
        <dbReference type="ARBA" id="ARBA00022989"/>
    </source>
</evidence>
<feature type="transmembrane region" description="Helical" evidence="6">
    <location>
        <begin position="54"/>
        <end position="79"/>
    </location>
</feature>
<dbReference type="AlphaFoldDB" id="A0A1M6BR56"/>
<organism evidence="7 8">
    <name type="scientific">Malonomonas rubra DSM 5091</name>
    <dbReference type="NCBI Taxonomy" id="1122189"/>
    <lineage>
        <taxon>Bacteria</taxon>
        <taxon>Pseudomonadati</taxon>
        <taxon>Thermodesulfobacteriota</taxon>
        <taxon>Desulfuromonadia</taxon>
        <taxon>Desulfuromonadales</taxon>
        <taxon>Geopsychrobacteraceae</taxon>
        <taxon>Malonomonas</taxon>
    </lineage>
</organism>
<keyword evidence="2" id="KW-1003">Cell membrane</keyword>
<dbReference type="NCBIfam" id="TIGR04407">
    <property type="entry name" value="LptF_YjgP"/>
    <property type="match status" value="1"/>
</dbReference>
<reference evidence="7 8" key="1">
    <citation type="submission" date="2016-11" db="EMBL/GenBank/DDBJ databases">
        <authorList>
            <person name="Jaros S."/>
            <person name="Januszkiewicz K."/>
            <person name="Wedrychowicz H."/>
        </authorList>
    </citation>
    <scope>NUCLEOTIDE SEQUENCE [LARGE SCALE GENOMIC DNA]</scope>
    <source>
        <strain evidence="7 8">DSM 5091</strain>
    </source>
</reference>
<dbReference type="OrthoDB" id="9792188at2"/>
<protein>
    <submittedName>
        <fullName evidence="7">Lipopolysaccharide export system permease protein</fullName>
    </submittedName>
</protein>
<name>A0A1M6BR56_MALRU</name>